<dbReference type="OrthoDB" id="2619901at2"/>
<sequence length="117" mass="13337">MSAVRILYLLLTVAGLVMPWYFNLQFMAQYGDGFNLDQFIADSSLNAASKSLGWDLMVACIAGLCWMFFESRRLGLRFFWVYIVLTFGVAFAFAFPLFLFVRQGKLESIEQTTNSLS</sequence>
<keyword evidence="1" id="KW-0812">Transmembrane</keyword>
<evidence type="ECO:0000256" key="1">
    <source>
        <dbReference type="SAM" id="Phobius"/>
    </source>
</evidence>
<evidence type="ECO:0000313" key="3">
    <source>
        <dbReference type="Proteomes" id="UP000193450"/>
    </source>
</evidence>
<dbReference type="STRING" id="716816.BST96_17005"/>
<name>A0A1X9NLF2_9GAMM</name>
<feature type="transmembrane region" description="Helical" evidence="1">
    <location>
        <begin position="81"/>
        <end position="101"/>
    </location>
</feature>
<accession>A0A1X9NLF2</accession>
<keyword evidence="3" id="KW-1185">Reference proteome</keyword>
<reference evidence="2 3" key="1">
    <citation type="submission" date="2016-11" db="EMBL/GenBank/DDBJ databases">
        <title>Trade-off between light-utilization and light-protection in marine flavobacteria.</title>
        <authorList>
            <person name="Kumagai Y."/>
        </authorList>
    </citation>
    <scope>NUCLEOTIDE SEQUENCE [LARGE SCALE GENOMIC DNA]</scope>
    <source>
        <strain evidence="2 3">NBRC 107125</strain>
    </source>
</reference>
<protein>
    <recommendedName>
        <fullName evidence="4">DUF2834 domain-containing protein</fullName>
    </recommendedName>
</protein>
<evidence type="ECO:0008006" key="4">
    <source>
        <dbReference type="Google" id="ProtNLM"/>
    </source>
</evidence>
<gene>
    <name evidence="2" type="ORF">BST96_17005</name>
</gene>
<organism evidence="2 3">
    <name type="scientific">Oceanicoccus sagamiensis</name>
    <dbReference type="NCBI Taxonomy" id="716816"/>
    <lineage>
        <taxon>Bacteria</taxon>
        <taxon>Pseudomonadati</taxon>
        <taxon>Pseudomonadota</taxon>
        <taxon>Gammaproteobacteria</taxon>
        <taxon>Cellvibrionales</taxon>
        <taxon>Spongiibacteraceae</taxon>
        <taxon>Oceanicoccus</taxon>
    </lineage>
</organism>
<dbReference type="Pfam" id="PF11196">
    <property type="entry name" value="DUF2834"/>
    <property type="match status" value="1"/>
</dbReference>
<evidence type="ECO:0000313" key="2">
    <source>
        <dbReference type="EMBL" id="ARN75657.1"/>
    </source>
</evidence>
<keyword evidence="1" id="KW-1133">Transmembrane helix</keyword>
<dbReference type="EMBL" id="CP019343">
    <property type="protein sequence ID" value="ARN75657.1"/>
    <property type="molecule type" value="Genomic_DNA"/>
</dbReference>
<dbReference type="InterPro" id="IPR021362">
    <property type="entry name" value="DUF2834"/>
</dbReference>
<dbReference type="Proteomes" id="UP000193450">
    <property type="component" value="Chromosome"/>
</dbReference>
<proteinExistence type="predicted"/>
<dbReference type="RefSeq" id="WP_085759844.1">
    <property type="nucleotide sequence ID" value="NZ_CP019343.1"/>
</dbReference>
<keyword evidence="1" id="KW-0472">Membrane</keyword>
<feature type="transmembrane region" description="Helical" evidence="1">
    <location>
        <begin position="6"/>
        <end position="24"/>
    </location>
</feature>
<feature type="transmembrane region" description="Helical" evidence="1">
    <location>
        <begin position="52"/>
        <end position="69"/>
    </location>
</feature>
<dbReference type="KEGG" id="osg:BST96_17005"/>
<dbReference type="AlphaFoldDB" id="A0A1X9NLF2"/>